<evidence type="ECO:0000256" key="2">
    <source>
        <dbReference type="ARBA" id="ARBA00005979"/>
    </source>
</evidence>
<comment type="cofactor">
    <cofactor evidence="1">
        <name>FMN</name>
        <dbReference type="ChEBI" id="CHEBI:58210"/>
    </cofactor>
</comment>
<comment type="similarity">
    <text evidence="2">Belongs to the NADH:flavin oxidoreductase/NADH oxidase family.</text>
</comment>
<evidence type="ECO:0000313" key="6">
    <source>
        <dbReference type="Proteomes" id="UP000032534"/>
    </source>
</evidence>
<dbReference type="SUPFAM" id="SSF51395">
    <property type="entry name" value="FMN-linked oxidoreductases"/>
    <property type="match status" value="1"/>
</dbReference>
<reference evidence="5 6" key="1">
    <citation type="submission" date="2014-11" db="EMBL/GenBank/DDBJ databases">
        <title>Draft Genome Sequences of Paenibacillus polymyxa NRRL B-30509 and Paenibacillus terrae NRRL B-30644, Strains from a Poultry Environment that Produce Tridecaptin A and Paenicidins.</title>
        <authorList>
            <person name="van Belkum M.J."/>
            <person name="Lohans C.T."/>
            <person name="Vederas J.C."/>
        </authorList>
    </citation>
    <scope>NUCLEOTIDE SEQUENCE [LARGE SCALE GENOMIC DNA]</scope>
    <source>
        <strain evidence="5 6">NRRL B-30644</strain>
    </source>
</reference>
<dbReference type="EMBL" id="JTHP01000008">
    <property type="protein sequence ID" value="KJD46466.1"/>
    <property type="molecule type" value="Genomic_DNA"/>
</dbReference>
<dbReference type="InterPro" id="IPR013785">
    <property type="entry name" value="Aldolase_TIM"/>
</dbReference>
<evidence type="ECO:0000256" key="3">
    <source>
        <dbReference type="ARBA" id="ARBA00023002"/>
    </source>
</evidence>
<dbReference type="PANTHER" id="PTHR22893:SF91">
    <property type="entry name" value="NADPH DEHYDROGENASE 2-RELATED"/>
    <property type="match status" value="1"/>
</dbReference>
<dbReference type="InterPro" id="IPR045247">
    <property type="entry name" value="Oye-like"/>
</dbReference>
<sequence>MSKLWTKTKIGKMELPHRLAMAPMTRSRAEEDGTPGELSSLYYAQRASMGLIISEGTQPSDDGQGYLNSPGIYTEKQIEGWNKITNAVHKADGYIFIQLMHVGRMSHPDNTPHHRQPVAPSAIAPGVEMFTAKGMQDIPVPRELSKEDIQTTIADFRKAAAAAIKAGADGVEIHGANGYLINQFLGENSNTRTDEYGGSIENRSRFAIEVAKAIIEEIGAERTGFRISPGTPLGGIQDGEQGPELYLHLVKELAQLDLAYLHVMHLGNEKLLQDIRTSWTNALLVNRAGRAIDDISVDIDSGTADLVPVGVWSLANPDFVERLKVGFPLNEVDRNTLYAGTGSKGYTDYPTMDEVKAQKQYQQ</sequence>
<dbReference type="GO" id="GO:0005829">
    <property type="term" value="C:cytosol"/>
    <property type="evidence" value="ECO:0007669"/>
    <property type="project" value="UniProtKB-ARBA"/>
</dbReference>
<dbReference type="Pfam" id="PF00724">
    <property type="entry name" value="Oxidored_FMN"/>
    <property type="match status" value="1"/>
</dbReference>
<dbReference type="InterPro" id="IPR001155">
    <property type="entry name" value="OxRdtase_FMN_N"/>
</dbReference>
<dbReference type="OrthoDB" id="9772736at2"/>
<comment type="caution">
    <text evidence="5">The sequence shown here is derived from an EMBL/GenBank/DDBJ whole genome shotgun (WGS) entry which is preliminary data.</text>
</comment>
<accession>A0A0D7X4Z7</accession>
<dbReference type="PANTHER" id="PTHR22893">
    <property type="entry name" value="NADH OXIDOREDUCTASE-RELATED"/>
    <property type="match status" value="1"/>
</dbReference>
<dbReference type="RefSeq" id="WP_044645386.1">
    <property type="nucleotide sequence ID" value="NZ_JTHP01000008.1"/>
</dbReference>
<dbReference type="GO" id="GO:0010181">
    <property type="term" value="F:FMN binding"/>
    <property type="evidence" value="ECO:0007669"/>
    <property type="project" value="InterPro"/>
</dbReference>
<keyword evidence="6" id="KW-1185">Reference proteome</keyword>
<evidence type="ECO:0000313" key="5">
    <source>
        <dbReference type="EMBL" id="KJD46466.1"/>
    </source>
</evidence>
<proteinExistence type="inferred from homology"/>
<dbReference type="GO" id="GO:0016628">
    <property type="term" value="F:oxidoreductase activity, acting on the CH-CH group of donors, NAD or NADP as acceptor"/>
    <property type="evidence" value="ECO:0007669"/>
    <property type="project" value="UniProtKB-ARBA"/>
</dbReference>
<name>A0A0D7X4Z7_9BACL</name>
<dbReference type="AlphaFoldDB" id="A0A0D7X4Z7"/>
<organism evidence="5 6">
    <name type="scientific">Paenibacillus terrae</name>
    <dbReference type="NCBI Taxonomy" id="159743"/>
    <lineage>
        <taxon>Bacteria</taxon>
        <taxon>Bacillati</taxon>
        <taxon>Bacillota</taxon>
        <taxon>Bacilli</taxon>
        <taxon>Bacillales</taxon>
        <taxon>Paenibacillaceae</taxon>
        <taxon>Paenibacillus</taxon>
    </lineage>
</organism>
<feature type="domain" description="NADH:flavin oxidoreductase/NADH oxidase N-terminal" evidence="4">
    <location>
        <begin position="5"/>
        <end position="330"/>
    </location>
</feature>
<evidence type="ECO:0000259" key="4">
    <source>
        <dbReference type="Pfam" id="PF00724"/>
    </source>
</evidence>
<dbReference type="CDD" id="cd02933">
    <property type="entry name" value="OYE_like_FMN"/>
    <property type="match status" value="1"/>
</dbReference>
<dbReference type="Gene3D" id="3.20.20.70">
    <property type="entry name" value="Aldolase class I"/>
    <property type="match status" value="1"/>
</dbReference>
<dbReference type="FunFam" id="3.20.20.70:FF:000059">
    <property type="entry name" value="N-ethylmaleimide reductase, FMN-linked"/>
    <property type="match status" value="1"/>
</dbReference>
<keyword evidence="3" id="KW-0560">Oxidoreductase</keyword>
<dbReference type="Proteomes" id="UP000032534">
    <property type="component" value="Unassembled WGS sequence"/>
</dbReference>
<evidence type="ECO:0000256" key="1">
    <source>
        <dbReference type="ARBA" id="ARBA00001917"/>
    </source>
</evidence>
<gene>
    <name evidence="5" type="ORF">QD47_06680</name>
</gene>
<protein>
    <submittedName>
        <fullName evidence="5">1,2-oxophytodienoate reductase</fullName>
    </submittedName>
</protein>
<dbReference type="PATRIC" id="fig|159743.3.peg.1455"/>